<keyword evidence="3" id="KW-1185">Reference proteome</keyword>
<gene>
    <name evidence="2" type="ORF">EUX98_g6370</name>
</gene>
<feature type="compositionally biased region" description="Polar residues" evidence="1">
    <location>
        <begin position="1"/>
        <end position="18"/>
    </location>
</feature>
<protein>
    <submittedName>
        <fullName evidence="2">Uncharacterized protein</fullName>
    </submittedName>
</protein>
<sequence>MYSVQTTNQHGSADSLASASEDPVLQVEDHGHSTTMATITGRQTISKAISQRLSRVRTRSRDVLTTNTTGNFIIGVAVQEATVEHHEEPGAGNETPQATVVKSTVQAPQGVKRQQSAPKLDASSSWMAKAKELTSRLSFKRKSMAALPQVS</sequence>
<evidence type="ECO:0000313" key="2">
    <source>
        <dbReference type="EMBL" id="THH27818.1"/>
    </source>
</evidence>
<comment type="caution">
    <text evidence="2">The sequence shown here is derived from an EMBL/GenBank/DDBJ whole genome shotgun (WGS) entry which is preliminary data.</text>
</comment>
<accession>A0A4S4MRA6</accession>
<organism evidence="2 3">
    <name type="scientific">Antrodiella citrinella</name>
    <dbReference type="NCBI Taxonomy" id="2447956"/>
    <lineage>
        <taxon>Eukaryota</taxon>
        <taxon>Fungi</taxon>
        <taxon>Dikarya</taxon>
        <taxon>Basidiomycota</taxon>
        <taxon>Agaricomycotina</taxon>
        <taxon>Agaricomycetes</taxon>
        <taxon>Polyporales</taxon>
        <taxon>Steccherinaceae</taxon>
        <taxon>Antrodiella</taxon>
    </lineage>
</organism>
<dbReference type="Proteomes" id="UP000308730">
    <property type="component" value="Unassembled WGS sequence"/>
</dbReference>
<dbReference type="OrthoDB" id="3191896at2759"/>
<reference evidence="2 3" key="1">
    <citation type="submission" date="2019-02" db="EMBL/GenBank/DDBJ databases">
        <title>Genome sequencing of the rare red list fungi Antrodiella citrinella (Flaviporus citrinellus).</title>
        <authorList>
            <person name="Buettner E."/>
            <person name="Kellner H."/>
        </authorList>
    </citation>
    <scope>NUCLEOTIDE SEQUENCE [LARGE SCALE GENOMIC DNA]</scope>
    <source>
        <strain evidence="2 3">DSM 108506</strain>
    </source>
</reference>
<feature type="region of interest" description="Disordered" evidence="1">
    <location>
        <begin position="1"/>
        <end position="22"/>
    </location>
</feature>
<evidence type="ECO:0000256" key="1">
    <source>
        <dbReference type="SAM" id="MobiDB-lite"/>
    </source>
</evidence>
<evidence type="ECO:0000313" key="3">
    <source>
        <dbReference type="Proteomes" id="UP000308730"/>
    </source>
</evidence>
<name>A0A4S4MRA6_9APHY</name>
<dbReference type="AlphaFoldDB" id="A0A4S4MRA6"/>
<dbReference type="EMBL" id="SGPM01000223">
    <property type="protein sequence ID" value="THH27818.1"/>
    <property type="molecule type" value="Genomic_DNA"/>
</dbReference>
<proteinExistence type="predicted"/>